<evidence type="ECO:0000256" key="2">
    <source>
        <dbReference type="SAM" id="Phobius"/>
    </source>
</evidence>
<keyword evidence="2" id="KW-0812">Transmembrane</keyword>
<name>A0A162M1D6_9PROT</name>
<evidence type="ECO:0000313" key="5">
    <source>
        <dbReference type="Proteomes" id="UP000075787"/>
    </source>
</evidence>
<accession>A0A162M1D6</accession>
<feature type="transmembrane region" description="Helical" evidence="2">
    <location>
        <begin position="88"/>
        <end position="105"/>
    </location>
</feature>
<reference evidence="4 5" key="1">
    <citation type="submission" date="2015-12" db="EMBL/GenBank/DDBJ databases">
        <title>Genome sequence of Tistrella mobilis MCCC 1A02139.</title>
        <authorList>
            <person name="Lu L."/>
            <person name="Lai Q."/>
            <person name="Shao Z."/>
            <person name="Qian P."/>
        </authorList>
    </citation>
    <scope>NUCLEOTIDE SEQUENCE [LARGE SCALE GENOMIC DNA]</scope>
    <source>
        <strain evidence="4 5">MCCC 1A02139</strain>
    </source>
</reference>
<sequence>MTAAAQSGGGHERSIAEVAAELLGFARAMDDGRLDYDRRTVRLTFGSANGDGMLAVIVILAAVSLVAGVVSLFLINDLALLGLSLPDWSFFALALVLLCLALWAAPRSGTHFDLRQRAVIHGGASLPFDRILPAQLELRPDDDGVALSLEHPDLNRRLAHFPAAKMEAAQAVRARLVELLERRLPFTRSAAFTRPAGLASAPRQTIGAGTGLSADLPKAAGRLTPVQGWIIGAGAIFARANGHPVDRLGDVSGPLGALGRRKAVALLREGWGIVGGEDVDGQVMSLITRGHREDFGFTARVAELSEGERVRYGRALHALTDSGLANDPAARQRALADLIALRYGPQGLQVMGGVLRRAPETDPAVVDLVETAMLGPLWDPDVDADELEPHWARAREMVGTEFGDEGLSAFDAWRAAFTRDVIEVPGALELYVQLRIFLHQLADPDFPAEELGRLRLLEAAGPGAVTHDRHMAWDFGRALMLIRWGHMAGWIDADDAWMRMLQIAREIQSAYGSWTDMAAACLEGRALWSGGRDGDQPAFEKAAAELEADPDSPWNRLPWDLPLEKDW</sequence>
<feature type="domain" description="DUF1266" evidence="3">
    <location>
        <begin position="468"/>
        <end position="559"/>
    </location>
</feature>
<keyword evidence="2" id="KW-1133">Transmembrane helix</keyword>
<dbReference type="Proteomes" id="UP000075787">
    <property type="component" value="Unassembled WGS sequence"/>
</dbReference>
<dbReference type="AlphaFoldDB" id="A0A162M1D6"/>
<evidence type="ECO:0000259" key="3">
    <source>
        <dbReference type="Pfam" id="PF06889"/>
    </source>
</evidence>
<comment type="caution">
    <text evidence="4">The sequence shown here is derived from an EMBL/GenBank/DDBJ whole genome shotgun (WGS) entry which is preliminary data.</text>
</comment>
<feature type="transmembrane region" description="Helical" evidence="2">
    <location>
        <begin position="52"/>
        <end position="76"/>
    </location>
</feature>
<organism evidence="4 5">
    <name type="scientific">Tistrella mobilis</name>
    <dbReference type="NCBI Taxonomy" id="171437"/>
    <lineage>
        <taxon>Bacteria</taxon>
        <taxon>Pseudomonadati</taxon>
        <taxon>Pseudomonadota</taxon>
        <taxon>Alphaproteobacteria</taxon>
        <taxon>Geminicoccales</taxon>
        <taxon>Geminicoccaceae</taxon>
        <taxon>Tistrella</taxon>
    </lineage>
</organism>
<dbReference type="Pfam" id="PF06889">
    <property type="entry name" value="DUF1266"/>
    <property type="match status" value="1"/>
</dbReference>
<dbReference type="EMBL" id="LPZR01000003">
    <property type="protein sequence ID" value="KYO57790.1"/>
    <property type="molecule type" value="Genomic_DNA"/>
</dbReference>
<evidence type="ECO:0000313" key="4">
    <source>
        <dbReference type="EMBL" id="KYO57790.1"/>
    </source>
</evidence>
<dbReference type="InterPro" id="IPR009677">
    <property type="entry name" value="DUF1266"/>
</dbReference>
<keyword evidence="2" id="KW-0472">Membrane</keyword>
<gene>
    <name evidence="4" type="ORF">AUP44_18755</name>
</gene>
<protein>
    <recommendedName>
        <fullName evidence="3">DUF1266 domain-containing protein</fullName>
    </recommendedName>
</protein>
<evidence type="ECO:0000256" key="1">
    <source>
        <dbReference type="SAM" id="MobiDB-lite"/>
    </source>
</evidence>
<feature type="region of interest" description="Disordered" evidence="1">
    <location>
        <begin position="545"/>
        <end position="567"/>
    </location>
</feature>
<proteinExistence type="predicted"/>